<evidence type="ECO:0000256" key="1">
    <source>
        <dbReference type="ARBA" id="ARBA00022679"/>
    </source>
</evidence>
<dbReference type="InterPro" id="IPR003673">
    <property type="entry name" value="CoA-Trfase_fam_III"/>
</dbReference>
<evidence type="ECO:0000313" key="2">
    <source>
        <dbReference type="EMBL" id="MBR0795829.1"/>
    </source>
</evidence>
<organism evidence="2 3">
    <name type="scientific">Bradyrhizobium jicamae</name>
    <dbReference type="NCBI Taxonomy" id="280332"/>
    <lineage>
        <taxon>Bacteria</taxon>
        <taxon>Pseudomonadati</taxon>
        <taxon>Pseudomonadota</taxon>
        <taxon>Alphaproteobacteria</taxon>
        <taxon>Hyphomicrobiales</taxon>
        <taxon>Nitrobacteraceae</taxon>
        <taxon>Bradyrhizobium</taxon>
    </lineage>
</organism>
<keyword evidence="3" id="KW-1185">Reference proteome</keyword>
<dbReference type="Proteomes" id="UP001315278">
    <property type="component" value="Unassembled WGS sequence"/>
</dbReference>
<dbReference type="PANTHER" id="PTHR48207">
    <property type="entry name" value="SUCCINATE--HYDROXYMETHYLGLUTARATE COA-TRANSFERASE"/>
    <property type="match status" value="1"/>
</dbReference>
<dbReference type="Gene3D" id="3.30.1540.10">
    <property type="entry name" value="formyl-coa transferase, domain 3"/>
    <property type="match status" value="1"/>
</dbReference>
<name>A0ABS5FGB7_9BRAD</name>
<dbReference type="InterPro" id="IPR044855">
    <property type="entry name" value="CoA-Trfase_III_dom3_sf"/>
</dbReference>
<dbReference type="GO" id="GO:0016740">
    <property type="term" value="F:transferase activity"/>
    <property type="evidence" value="ECO:0007669"/>
    <property type="project" value="UniProtKB-KW"/>
</dbReference>
<keyword evidence="1 2" id="KW-0808">Transferase</keyword>
<dbReference type="SUPFAM" id="SSF89796">
    <property type="entry name" value="CoA-transferase family III (CaiB/BaiF)"/>
    <property type="match status" value="1"/>
</dbReference>
<dbReference type="Gene3D" id="3.40.50.10540">
    <property type="entry name" value="Crotonobetainyl-coa:carnitine coa-transferase, domain 1"/>
    <property type="match status" value="1"/>
</dbReference>
<dbReference type="EMBL" id="JAFCJH010000008">
    <property type="protein sequence ID" value="MBR0795829.1"/>
    <property type="molecule type" value="Genomic_DNA"/>
</dbReference>
<gene>
    <name evidence="2" type="ORF">JQ615_10545</name>
</gene>
<dbReference type="Pfam" id="PF02515">
    <property type="entry name" value="CoA_transf_3"/>
    <property type="match status" value="1"/>
</dbReference>
<evidence type="ECO:0000313" key="3">
    <source>
        <dbReference type="Proteomes" id="UP001315278"/>
    </source>
</evidence>
<dbReference type="InterPro" id="IPR023606">
    <property type="entry name" value="CoA-Trfase_III_dom_1_sf"/>
</dbReference>
<proteinExistence type="predicted"/>
<protein>
    <submittedName>
        <fullName evidence="2">CoA transferase</fullName>
    </submittedName>
</protein>
<accession>A0ABS5FGB7</accession>
<sequence>MQDGRGLAWTRRFPVGPAHFRVARRRAIWKPRVEGALERTLAENAEGNLPRSFDGLRVLDFSTTIAGPHCTRMLADTGAEVIKIETAEGETMRTRPPLRNGCSTAFGQLNVGKQSLVLDLKSAEGVEAVRRLIATADVLVENFRPGVMRRLRLDYASISDINPKLVYCSISGYGQTGPSAELPAYAPVIHAASGYEMAHLAYQPGRSRPDYCGIYHADVLTGVYAFGAISAALYQRSASGKGQHIDVSMLESMLSLTLNEVQWSQFEVSPPQRPMFGPIGTIDGYVMVAIASEKTFQSLMQVIGRPEWIADPRFAKYADRRENWAGLMEGVEGWSRAISTEACLAALNEQGVPSSAYRTVREALADPQIAHRGALAEVEDGGGSFKVLNLPFRMSGARVAAAPRMSTLGQHTLSHLKEIGLSADEIARFSAQAPKSARG</sequence>
<dbReference type="PANTHER" id="PTHR48207:SF4">
    <property type="entry name" value="BLL6097 PROTEIN"/>
    <property type="match status" value="1"/>
</dbReference>
<dbReference type="InterPro" id="IPR050483">
    <property type="entry name" value="CoA-transferase_III_domain"/>
</dbReference>
<reference evidence="3" key="1">
    <citation type="journal article" date="2021" name="ISME J.">
        <title>Evolutionary origin and ecological implication of a unique nif island in free-living Bradyrhizobium lineages.</title>
        <authorList>
            <person name="Tao J."/>
        </authorList>
    </citation>
    <scope>NUCLEOTIDE SEQUENCE [LARGE SCALE GENOMIC DNA]</scope>
    <source>
        <strain evidence="3">SZCCT0434</strain>
    </source>
</reference>
<comment type="caution">
    <text evidence="2">The sequence shown here is derived from an EMBL/GenBank/DDBJ whole genome shotgun (WGS) entry which is preliminary data.</text>
</comment>